<dbReference type="SUPFAM" id="SSF50985">
    <property type="entry name" value="RCC1/BLIP-II"/>
    <property type="match status" value="1"/>
</dbReference>
<name>A0ABW0LZ59_9BACL</name>
<evidence type="ECO:0000313" key="2">
    <source>
        <dbReference type="Proteomes" id="UP001596105"/>
    </source>
</evidence>
<dbReference type="Gene3D" id="2.130.10.30">
    <property type="entry name" value="Regulator of chromosome condensation 1/beta-lactamase-inhibitor protein II"/>
    <property type="match status" value="2"/>
</dbReference>
<dbReference type="EMBL" id="JBHSMH010000054">
    <property type="protein sequence ID" value="MFC5470217.1"/>
    <property type="molecule type" value="Genomic_DNA"/>
</dbReference>
<reference evidence="2" key="1">
    <citation type="journal article" date="2019" name="Int. J. Syst. Evol. Microbiol.">
        <title>The Global Catalogue of Microorganisms (GCM) 10K type strain sequencing project: providing services to taxonomists for standard genome sequencing and annotation.</title>
        <authorList>
            <consortium name="The Broad Institute Genomics Platform"/>
            <consortium name="The Broad Institute Genome Sequencing Center for Infectious Disease"/>
            <person name="Wu L."/>
            <person name="Ma J."/>
        </authorList>
    </citation>
    <scope>NUCLEOTIDE SEQUENCE [LARGE SCALE GENOMIC DNA]</scope>
    <source>
        <strain evidence="2">CCUG 57113</strain>
    </source>
</reference>
<dbReference type="RefSeq" id="WP_209748382.1">
    <property type="nucleotide sequence ID" value="NZ_JBHSMH010000054.1"/>
</dbReference>
<dbReference type="InterPro" id="IPR009091">
    <property type="entry name" value="RCC1/BLIP-II"/>
</dbReference>
<evidence type="ECO:0000313" key="1">
    <source>
        <dbReference type="EMBL" id="MFC5470217.1"/>
    </source>
</evidence>
<protein>
    <submittedName>
        <fullName evidence="1">Uncharacterized protein</fullName>
    </submittedName>
</protein>
<accession>A0ABW0LZ59</accession>
<sequence length="340" mass="38054">MDIVTNIYPGGQVPMLYERIQKMFAAVSLIISVLLIAGCKSGEDVSNQPVQSLDNVVHVFSGRYLLTTRGNVIISRDQLVHNRNDQEGSNDGEVSSFVKIDHLDNVVKVVSSENRNFALKENGQIWFWGEPLDYEQTGLFDISPQLKRPKKFPHADNVIDLWGSDDGIIFKKKDGTFWGWHASYCRVLTDLELVDPDFASDKVLPYPWLANAKDIGNCVTVLKQDGTVWESRDNALHPIIGLQDIVEIREEYPLDQNGKVWTWGAADQKPYPVMDHVLQVSGAFALKDDGSVWYLGNNSKLTAMKYIKEIGGNAVQVFALSKDGKVFVGDQNGNSHEIMP</sequence>
<proteinExistence type="predicted"/>
<keyword evidence="2" id="KW-1185">Reference proteome</keyword>
<comment type="caution">
    <text evidence="1">The sequence shown here is derived from an EMBL/GenBank/DDBJ whole genome shotgun (WGS) entry which is preliminary data.</text>
</comment>
<organism evidence="1 2">
    <name type="scientific">Cohnella suwonensis</name>
    <dbReference type="NCBI Taxonomy" id="696072"/>
    <lineage>
        <taxon>Bacteria</taxon>
        <taxon>Bacillati</taxon>
        <taxon>Bacillota</taxon>
        <taxon>Bacilli</taxon>
        <taxon>Bacillales</taxon>
        <taxon>Paenibacillaceae</taxon>
        <taxon>Cohnella</taxon>
    </lineage>
</organism>
<gene>
    <name evidence="1" type="ORF">ACFPPD_16040</name>
</gene>
<dbReference type="Proteomes" id="UP001596105">
    <property type="component" value="Unassembled WGS sequence"/>
</dbReference>